<accession>A0A514CPT3</accession>
<evidence type="ECO:0000256" key="2">
    <source>
        <dbReference type="ARBA" id="ARBA00005251"/>
    </source>
</evidence>
<dbReference type="Pfam" id="PF00380">
    <property type="entry name" value="Ribosomal_S9"/>
    <property type="match status" value="1"/>
</dbReference>
<dbReference type="NCBIfam" id="NF001099">
    <property type="entry name" value="PRK00132.1"/>
    <property type="match status" value="1"/>
</dbReference>
<dbReference type="PANTHER" id="PTHR21569">
    <property type="entry name" value="RIBOSOMAL PROTEIN S9"/>
    <property type="match status" value="1"/>
</dbReference>
<dbReference type="GO" id="GO:0009536">
    <property type="term" value="C:plastid"/>
    <property type="evidence" value="ECO:0007669"/>
    <property type="project" value="UniProtKB-SubCell"/>
</dbReference>
<sequence>MNMEETTFYGLGRRKTATAQVVIKLGSGNLTINDINGQQYLQNNLSYLQKIQRPLELVGVETSYDILVKTNGGGLTGQTDAITLAVARALIKLNLNNRTILKSNGLLTRDSRIKERKNTV</sequence>
<dbReference type="InterPro" id="IPR020574">
    <property type="entry name" value="Ribosomal_uS9_CS"/>
</dbReference>
<protein>
    <submittedName>
        <fullName evidence="6">Ribosomal protein S9</fullName>
    </submittedName>
</protein>
<dbReference type="InterPro" id="IPR020568">
    <property type="entry name" value="Ribosomal_Su5_D2-typ_SF"/>
</dbReference>
<dbReference type="AlphaFoldDB" id="A0A514CPT3"/>
<evidence type="ECO:0000256" key="5">
    <source>
        <dbReference type="RuleBase" id="RU003815"/>
    </source>
</evidence>
<evidence type="ECO:0000256" key="4">
    <source>
        <dbReference type="ARBA" id="ARBA00023274"/>
    </source>
</evidence>
<comment type="subcellular location">
    <subcellularLocation>
        <location evidence="1">Plastid</location>
    </subcellularLocation>
</comment>
<dbReference type="RefSeq" id="YP_009674968.1">
    <property type="nucleotide sequence ID" value="NC_043890.1"/>
</dbReference>
<dbReference type="GeneID" id="40865418"/>
<keyword evidence="6" id="KW-0934">Plastid</keyword>
<dbReference type="Gene3D" id="3.30.230.10">
    <property type="match status" value="1"/>
</dbReference>
<dbReference type="GO" id="GO:0015935">
    <property type="term" value="C:small ribosomal subunit"/>
    <property type="evidence" value="ECO:0007669"/>
    <property type="project" value="TreeGrafter"/>
</dbReference>
<dbReference type="PROSITE" id="PS00360">
    <property type="entry name" value="RIBOSOMAL_S9"/>
    <property type="match status" value="1"/>
</dbReference>
<keyword evidence="6" id="KW-0150">Chloroplast</keyword>
<dbReference type="InterPro" id="IPR014721">
    <property type="entry name" value="Ribsml_uS5_D2-typ_fold_subgr"/>
</dbReference>
<dbReference type="SUPFAM" id="SSF54211">
    <property type="entry name" value="Ribosomal protein S5 domain 2-like"/>
    <property type="match status" value="1"/>
</dbReference>
<reference evidence="6" key="1">
    <citation type="submission" date="2019-02" db="EMBL/GenBank/DDBJ databases">
        <title>Dictyochophyceae plastid genomes reveal unusual variability of their organisation.</title>
        <authorList>
            <person name="Han K.Y."/>
            <person name="Maciszewski K."/>
            <person name="Graf L."/>
            <person name="Andersen R.A."/>
            <person name="Karnkowska A."/>
            <person name="Yoon H.S."/>
        </authorList>
    </citation>
    <scope>NUCLEOTIDE SEQUENCE</scope>
</reference>
<dbReference type="EMBL" id="MK561360">
    <property type="protein sequence ID" value="QDH81819.1"/>
    <property type="molecule type" value="Genomic_DNA"/>
</dbReference>
<dbReference type="PANTHER" id="PTHR21569:SF1">
    <property type="entry name" value="SMALL RIBOSOMAL SUBUNIT PROTEIN US9M"/>
    <property type="match status" value="1"/>
</dbReference>
<dbReference type="GO" id="GO:0006412">
    <property type="term" value="P:translation"/>
    <property type="evidence" value="ECO:0007669"/>
    <property type="project" value="InterPro"/>
</dbReference>
<organism evidence="6">
    <name type="scientific">Rhizochromulina marina</name>
    <dbReference type="NCBI Taxonomy" id="1034831"/>
    <lineage>
        <taxon>Eukaryota</taxon>
        <taxon>Sar</taxon>
        <taxon>Stramenopiles</taxon>
        <taxon>Ochrophyta</taxon>
        <taxon>Dictyochophyceae</taxon>
        <taxon>Rhizochromulinales</taxon>
        <taxon>Rhizochromulina</taxon>
    </lineage>
</organism>
<evidence type="ECO:0000313" key="6">
    <source>
        <dbReference type="EMBL" id="QDH81819.1"/>
    </source>
</evidence>
<dbReference type="GO" id="GO:0003735">
    <property type="term" value="F:structural constituent of ribosome"/>
    <property type="evidence" value="ECO:0007669"/>
    <property type="project" value="InterPro"/>
</dbReference>
<gene>
    <name evidence="6" type="primary">rps9</name>
</gene>
<name>A0A514CPT3_9STRA</name>
<dbReference type="InterPro" id="IPR023035">
    <property type="entry name" value="Ribosomal_uS9_bac/plastid"/>
</dbReference>
<evidence type="ECO:0000256" key="3">
    <source>
        <dbReference type="ARBA" id="ARBA00022980"/>
    </source>
</evidence>
<evidence type="ECO:0000256" key="1">
    <source>
        <dbReference type="ARBA" id="ARBA00004474"/>
    </source>
</evidence>
<proteinExistence type="inferred from homology"/>
<geneLocation type="chloroplast" evidence="6"/>
<keyword evidence="4 5" id="KW-0687">Ribonucleoprotein</keyword>
<dbReference type="GO" id="GO:0003723">
    <property type="term" value="F:RNA binding"/>
    <property type="evidence" value="ECO:0007669"/>
    <property type="project" value="TreeGrafter"/>
</dbReference>
<dbReference type="InterPro" id="IPR000754">
    <property type="entry name" value="Ribosomal_uS9"/>
</dbReference>
<keyword evidence="3 5" id="KW-0689">Ribosomal protein</keyword>
<comment type="similarity">
    <text evidence="2 5">Belongs to the universal ribosomal protein uS9 family.</text>
</comment>